<comment type="caution">
    <text evidence="1">The sequence shown here is derived from an EMBL/GenBank/DDBJ whole genome shotgun (WGS) entry which is preliminary data.</text>
</comment>
<accession>A0A8K1LJT3</accession>
<dbReference type="Proteomes" id="UP000796761">
    <property type="component" value="Unassembled WGS sequence"/>
</dbReference>
<sequence length="197" mass="22211">MEHPWFLWTARFSASPPHRLNNSNSLSLSSWDKCSTPMIIFVASSGFTPAGPCSSCAEDPGVGCNTPGALNSGDDTKLPGVTNMPEVHGAIQKDLQQAGEMTCQELYEVQQSAVLHLGWNNPRHLHMLRTKQLGSSFEKELGDPLGLQAEHEWALMRPQLEYCIQFWPLWYKRDMDILERVQQRATKVVNGLEYFSY</sequence>
<name>A0A8K1LJT3_9PASS</name>
<organism evidence="1 2">
    <name type="scientific">Zosterops borbonicus</name>
    <dbReference type="NCBI Taxonomy" id="364589"/>
    <lineage>
        <taxon>Eukaryota</taxon>
        <taxon>Metazoa</taxon>
        <taxon>Chordata</taxon>
        <taxon>Craniata</taxon>
        <taxon>Vertebrata</taxon>
        <taxon>Euteleostomi</taxon>
        <taxon>Archelosauria</taxon>
        <taxon>Archosauria</taxon>
        <taxon>Dinosauria</taxon>
        <taxon>Saurischia</taxon>
        <taxon>Theropoda</taxon>
        <taxon>Coelurosauria</taxon>
        <taxon>Aves</taxon>
        <taxon>Neognathae</taxon>
        <taxon>Neoaves</taxon>
        <taxon>Telluraves</taxon>
        <taxon>Australaves</taxon>
        <taxon>Passeriformes</taxon>
        <taxon>Sylvioidea</taxon>
        <taxon>Zosteropidae</taxon>
        <taxon>Zosterops</taxon>
    </lineage>
</organism>
<keyword evidence="2" id="KW-1185">Reference proteome</keyword>
<dbReference type="EMBL" id="SWJQ01000296">
    <property type="protein sequence ID" value="TRZ16775.1"/>
    <property type="molecule type" value="Genomic_DNA"/>
</dbReference>
<evidence type="ECO:0000313" key="2">
    <source>
        <dbReference type="Proteomes" id="UP000796761"/>
    </source>
</evidence>
<evidence type="ECO:0000313" key="1">
    <source>
        <dbReference type="EMBL" id="TRZ16775.1"/>
    </source>
</evidence>
<reference evidence="1" key="1">
    <citation type="submission" date="2019-04" db="EMBL/GenBank/DDBJ databases">
        <title>Genome assembly of Zosterops borbonicus 15179.</title>
        <authorList>
            <person name="Leroy T."/>
            <person name="Anselmetti Y."/>
            <person name="Tilak M.-K."/>
            <person name="Nabholz B."/>
        </authorList>
    </citation>
    <scope>NUCLEOTIDE SEQUENCE</scope>
    <source>
        <strain evidence="1">HGM_15179</strain>
        <tissue evidence="1">Muscle</tissue>
    </source>
</reference>
<dbReference type="AlphaFoldDB" id="A0A8K1LJT3"/>
<protein>
    <submittedName>
        <fullName evidence="1">Uncharacterized protein</fullName>
    </submittedName>
</protein>
<gene>
    <name evidence="1" type="ORF">HGM15179_010332</name>
</gene>
<proteinExistence type="predicted"/>
<dbReference type="OrthoDB" id="276744at2759"/>